<keyword evidence="3" id="KW-0498">Mitosis</keyword>
<dbReference type="Gene3D" id="3.30.230.130">
    <property type="entry name" value="Cullin, Chain C, Domain 2"/>
    <property type="match status" value="1"/>
</dbReference>
<evidence type="ECO:0000256" key="4">
    <source>
        <dbReference type="ARBA" id="ARBA00022786"/>
    </source>
</evidence>
<dbReference type="SMART" id="SM01013">
    <property type="entry name" value="APC2"/>
    <property type="match status" value="1"/>
</dbReference>
<dbReference type="PANTHER" id="PTHR45957">
    <property type="entry name" value="ANAPHASE-PROMOTING COMPLEX SUBUNIT 2"/>
    <property type="match status" value="1"/>
</dbReference>
<organism evidence="8 9">
    <name type="scientific">Exidia glandulosa HHB12029</name>
    <dbReference type="NCBI Taxonomy" id="1314781"/>
    <lineage>
        <taxon>Eukaryota</taxon>
        <taxon>Fungi</taxon>
        <taxon>Dikarya</taxon>
        <taxon>Basidiomycota</taxon>
        <taxon>Agaricomycotina</taxon>
        <taxon>Agaricomycetes</taxon>
        <taxon>Auriculariales</taxon>
        <taxon>Exidiaceae</taxon>
        <taxon>Exidia</taxon>
    </lineage>
</organism>
<dbReference type="InterPro" id="IPR016158">
    <property type="entry name" value="Cullin_homology"/>
</dbReference>
<proteinExistence type="inferred from homology"/>
<evidence type="ECO:0000313" key="8">
    <source>
        <dbReference type="EMBL" id="KZW04109.1"/>
    </source>
</evidence>
<dbReference type="Gene3D" id="1.10.10.10">
    <property type="entry name" value="Winged helix-like DNA-binding domain superfamily/Winged helix DNA-binding domain"/>
    <property type="match status" value="1"/>
</dbReference>
<dbReference type="Proteomes" id="UP000077266">
    <property type="component" value="Unassembled WGS sequence"/>
</dbReference>
<evidence type="ECO:0000313" key="9">
    <source>
        <dbReference type="Proteomes" id="UP000077266"/>
    </source>
</evidence>
<evidence type="ECO:0000256" key="1">
    <source>
        <dbReference type="ARBA" id="ARBA00016068"/>
    </source>
</evidence>
<name>A0A165QV00_EXIGL</name>
<feature type="domain" description="Cullin family profile" evidence="7">
    <location>
        <begin position="473"/>
        <end position="662"/>
    </location>
</feature>
<evidence type="ECO:0000259" key="7">
    <source>
        <dbReference type="PROSITE" id="PS50069"/>
    </source>
</evidence>
<dbReference type="InterPro" id="IPR036317">
    <property type="entry name" value="Cullin_homology_sf"/>
</dbReference>
<dbReference type="Gene3D" id="1.20.1310.10">
    <property type="entry name" value="Cullin Repeats"/>
    <property type="match status" value="1"/>
</dbReference>
<dbReference type="GO" id="GO:0005680">
    <property type="term" value="C:anaphase-promoting complex"/>
    <property type="evidence" value="ECO:0007669"/>
    <property type="project" value="TreeGrafter"/>
</dbReference>
<evidence type="ECO:0000256" key="6">
    <source>
        <dbReference type="PROSITE-ProRule" id="PRU00330"/>
    </source>
</evidence>
<dbReference type="InterPro" id="IPR036388">
    <property type="entry name" value="WH-like_DNA-bd_sf"/>
</dbReference>
<dbReference type="InterPro" id="IPR014786">
    <property type="entry name" value="ANAPC2_C"/>
</dbReference>
<dbReference type="STRING" id="1314781.A0A165QV00"/>
<dbReference type="Pfam" id="PF26557">
    <property type="entry name" value="Cullin_AB"/>
    <property type="match status" value="1"/>
</dbReference>
<keyword evidence="5" id="KW-0131">Cell cycle</keyword>
<keyword evidence="9" id="KW-1185">Reference proteome</keyword>
<dbReference type="EMBL" id="KV425882">
    <property type="protein sequence ID" value="KZW04109.1"/>
    <property type="molecule type" value="Genomic_DNA"/>
</dbReference>
<dbReference type="Pfam" id="PF25773">
    <property type="entry name" value="TPR_ANAPC2"/>
    <property type="match status" value="1"/>
</dbReference>
<dbReference type="SMART" id="SM00182">
    <property type="entry name" value="CULLIN"/>
    <property type="match status" value="1"/>
</dbReference>
<dbReference type="SUPFAM" id="SSF46785">
    <property type="entry name" value="Winged helix' DNA-binding domain"/>
    <property type="match status" value="1"/>
</dbReference>
<gene>
    <name evidence="8" type="ORF">EXIGLDRAFT_716114</name>
</gene>
<dbReference type="PANTHER" id="PTHR45957:SF1">
    <property type="entry name" value="ANAPHASE-PROMOTING COMPLEX SUBUNIT 2"/>
    <property type="match status" value="1"/>
</dbReference>
<evidence type="ECO:0000256" key="2">
    <source>
        <dbReference type="ARBA" id="ARBA00022618"/>
    </source>
</evidence>
<dbReference type="InterPro" id="IPR036390">
    <property type="entry name" value="WH_DNA-bd_sf"/>
</dbReference>
<dbReference type="FunFam" id="1.20.1310.10:FF:000033">
    <property type="entry name" value="Anaphase-promoting complex subunit ApcB"/>
    <property type="match status" value="1"/>
</dbReference>
<protein>
    <recommendedName>
        <fullName evidence="1">Anaphase-promoting complex subunit 2</fullName>
    </recommendedName>
</protein>
<dbReference type="GO" id="GO:0051301">
    <property type="term" value="P:cell division"/>
    <property type="evidence" value="ECO:0007669"/>
    <property type="project" value="UniProtKB-KW"/>
</dbReference>
<dbReference type="FunCoup" id="A0A165QV00">
    <property type="interactions" value="504"/>
</dbReference>
<dbReference type="Pfam" id="PF08672">
    <property type="entry name" value="ANAPC2"/>
    <property type="match status" value="1"/>
</dbReference>
<dbReference type="InParanoid" id="A0A165QV00"/>
<evidence type="ECO:0000256" key="3">
    <source>
        <dbReference type="ARBA" id="ARBA00022776"/>
    </source>
</evidence>
<sequence>MDVDASSPRRPTAPRGLGFAEVHTLVDDDSTREPARTPVGFTVTSERFTHCPPAFKHAVQESWRDAVQQLNGGRQPVTILNAFGKAWEIATAYLTPKDIALPQQDIAVVKAAVDYVAAAQMGPALLKFYDESLSRQIPFLEREIDAYMAAWESSRDVATVRKLVARLFEWGRAWAPAVELGGAFDGIFYTTFKSNLHIALPPSFPEAFVYLVQSTIGDLSDTDLFKELHMLGMLDRYEALVASVVCEQIERQIETLCPGKWDEPRLPELRHWLGDKVVAWLMEQYSRAGTSASNSIPGHNVIVQEAADRFDFHICKTMCDLRTSEIFDMIVDYPDSMPALLDLKECMQRVDQRAHLVTTLRRLNKRRLLHPGADTKDILSQYVSTIKCLRVIDPPGVLLFKVADPIRRYLRERPDTIRTIVAGLVGEGSDLIDETEANAPMQTAVEDYSDPNWEPEPIDAGPDFRTNKPSDVISTLVSIYDSKDLFVKELQVLLAERLLAITDGNYERELRNIEILKLRFGESALQVCEIMLKDMTDSKRLDQRIHSTNPSVLHSTVISKHFWPALNARGIKMPGQLQEILKAYERSYILQRPDKRLHWIPHLGTVKLEIQLKDRRHEVDAAPMEAAIIELFSQKETWTLDELATSLGSEAAVVRKALSKWLDMRVVREDSPHAYRLLEEAEEDDGQTGLREATPIAEDERPAVISLQQQQAEQMRVFWRFIQGMLTNVGPMSTERIQGMLKLAPGYDRTVEQLAIFLDSARREGLVDAKDGVWKIVK</sequence>
<dbReference type="PROSITE" id="PS50069">
    <property type="entry name" value="CULLIN_2"/>
    <property type="match status" value="1"/>
</dbReference>
<accession>A0A165QV00</accession>
<dbReference type="GO" id="GO:0006511">
    <property type="term" value="P:ubiquitin-dependent protein catabolic process"/>
    <property type="evidence" value="ECO:0007669"/>
    <property type="project" value="InterPro"/>
</dbReference>
<comment type="similarity">
    <text evidence="6">Belongs to the cullin family.</text>
</comment>
<dbReference type="GO" id="GO:0007091">
    <property type="term" value="P:metaphase/anaphase transition of mitotic cell cycle"/>
    <property type="evidence" value="ECO:0007669"/>
    <property type="project" value="TreeGrafter"/>
</dbReference>
<keyword evidence="4" id="KW-0833">Ubl conjugation pathway</keyword>
<evidence type="ECO:0000256" key="5">
    <source>
        <dbReference type="ARBA" id="ARBA00023306"/>
    </source>
</evidence>
<reference evidence="8 9" key="1">
    <citation type="journal article" date="2016" name="Mol. Biol. Evol.">
        <title>Comparative Genomics of Early-Diverging Mushroom-Forming Fungi Provides Insights into the Origins of Lignocellulose Decay Capabilities.</title>
        <authorList>
            <person name="Nagy L.G."/>
            <person name="Riley R."/>
            <person name="Tritt A."/>
            <person name="Adam C."/>
            <person name="Daum C."/>
            <person name="Floudas D."/>
            <person name="Sun H."/>
            <person name="Yadav J.S."/>
            <person name="Pangilinan J."/>
            <person name="Larsson K.H."/>
            <person name="Matsuura K."/>
            <person name="Barry K."/>
            <person name="Labutti K."/>
            <person name="Kuo R."/>
            <person name="Ohm R.A."/>
            <person name="Bhattacharya S.S."/>
            <person name="Shirouzu T."/>
            <person name="Yoshinaga Y."/>
            <person name="Martin F.M."/>
            <person name="Grigoriev I.V."/>
            <person name="Hibbett D.S."/>
        </authorList>
    </citation>
    <scope>NUCLEOTIDE SEQUENCE [LARGE SCALE GENOMIC DNA]</scope>
    <source>
        <strain evidence="8 9">HHB12029</strain>
    </source>
</reference>
<dbReference type="GO" id="GO:0031625">
    <property type="term" value="F:ubiquitin protein ligase binding"/>
    <property type="evidence" value="ECO:0007669"/>
    <property type="project" value="InterPro"/>
</dbReference>
<dbReference type="GO" id="GO:0070979">
    <property type="term" value="P:protein K11-linked ubiquitination"/>
    <property type="evidence" value="ECO:0007669"/>
    <property type="project" value="TreeGrafter"/>
</dbReference>
<keyword evidence="2" id="KW-0132">Cell division</keyword>
<dbReference type="InterPro" id="IPR059120">
    <property type="entry name" value="Cullin-like_AB"/>
</dbReference>
<dbReference type="InterPro" id="IPR044554">
    <property type="entry name" value="ANAPC2"/>
</dbReference>
<dbReference type="InterPro" id="IPR057975">
    <property type="entry name" value="TPR_ANAPC2"/>
</dbReference>
<dbReference type="SUPFAM" id="SSF75632">
    <property type="entry name" value="Cullin homology domain"/>
    <property type="match status" value="1"/>
</dbReference>
<dbReference type="OrthoDB" id="5581181at2759"/>
<dbReference type="AlphaFoldDB" id="A0A165QV00"/>